<dbReference type="Proteomes" id="UP000479710">
    <property type="component" value="Unassembled WGS sequence"/>
</dbReference>
<protein>
    <recommendedName>
        <fullName evidence="4">MADS-box domain-containing protein</fullName>
    </recommendedName>
</protein>
<feature type="region of interest" description="Disordered" evidence="1">
    <location>
        <begin position="73"/>
        <end position="97"/>
    </location>
</feature>
<dbReference type="OrthoDB" id="621472at2759"/>
<dbReference type="GO" id="GO:0003677">
    <property type="term" value="F:DNA binding"/>
    <property type="evidence" value="ECO:0007669"/>
    <property type="project" value="InterPro"/>
</dbReference>
<evidence type="ECO:0000313" key="3">
    <source>
        <dbReference type="Proteomes" id="UP000479710"/>
    </source>
</evidence>
<keyword evidence="3" id="KW-1185">Reference proteome</keyword>
<evidence type="ECO:0000256" key="1">
    <source>
        <dbReference type="SAM" id="MobiDB-lite"/>
    </source>
</evidence>
<dbReference type="GO" id="GO:0046983">
    <property type="term" value="F:protein dimerization activity"/>
    <property type="evidence" value="ECO:0007669"/>
    <property type="project" value="InterPro"/>
</dbReference>
<dbReference type="Gene3D" id="3.40.1810.10">
    <property type="entry name" value="Transcription factor, MADS-box"/>
    <property type="match status" value="1"/>
</dbReference>
<comment type="caution">
    <text evidence="2">The sequence shown here is derived from an EMBL/GenBank/DDBJ whole genome shotgun (WGS) entry which is preliminary data.</text>
</comment>
<evidence type="ECO:0000313" key="2">
    <source>
        <dbReference type="EMBL" id="KAF0916460.1"/>
    </source>
</evidence>
<reference evidence="2 3" key="1">
    <citation type="submission" date="2019-11" db="EMBL/GenBank/DDBJ databases">
        <title>Whole genome sequence of Oryza granulata.</title>
        <authorList>
            <person name="Li W."/>
        </authorList>
    </citation>
    <scope>NUCLEOTIDE SEQUENCE [LARGE SCALE GENOMIC DNA]</scope>
    <source>
        <strain evidence="3">cv. Menghai</strain>
        <tissue evidence="2">Leaf</tissue>
    </source>
</reference>
<name>A0A6G1DVB3_9ORYZ</name>
<evidence type="ECO:0008006" key="4">
    <source>
        <dbReference type="Google" id="ProtNLM"/>
    </source>
</evidence>
<dbReference type="EMBL" id="SPHZ02000005">
    <property type="protein sequence ID" value="KAF0916460.1"/>
    <property type="molecule type" value="Genomic_DNA"/>
</dbReference>
<dbReference type="AlphaFoldDB" id="A0A6G1DVB3"/>
<accession>A0A6G1DVB3</accession>
<dbReference type="SUPFAM" id="SSF55455">
    <property type="entry name" value="SRF-like"/>
    <property type="match status" value="1"/>
</dbReference>
<gene>
    <name evidence="2" type="ORF">E2562_007544</name>
</gene>
<sequence length="311" mass="34356">MPHGGESPVADPREQRRAQLVKLTKKACELSTRCDVSVAMVFPGVGREGQPVYWPSKEEATAISVRYRALPEKNRAKHDVDAEESSESGKVKEDGTAGLLGSWDSKLGDMPGEELRQLLRSIDGSLEASRDRIQKHVDEAEKKLLLEYTNKFMVDSDDDDSDSQDLDRQNAMASNAAPVDMGVKNSLTGEDVLMRDQVQGTQPPDAAATEVELMMKPLQSIKEKRKPLRQSIKEKPKPYTAPPVRGNGVSYDGDGIEYSNLGGYMIERDAFEAVWRDAGPPPCLKPELPDDDGDGELLQLWPFDDGMVVEL</sequence>
<dbReference type="InterPro" id="IPR036879">
    <property type="entry name" value="TF_MADSbox_sf"/>
</dbReference>
<organism evidence="2 3">
    <name type="scientific">Oryza meyeriana var. granulata</name>
    <dbReference type="NCBI Taxonomy" id="110450"/>
    <lineage>
        <taxon>Eukaryota</taxon>
        <taxon>Viridiplantae</taxon>
        <taxon>Streptophyta</taxon>
        <taxon>Embryophyta</taxon>
        <taxon>Tracheophyta</taxon>
        <taxon>Spermatophyta</taxon>
        <taxon>Magnoliopsida</taxon>
        <taxon>Liliopsida</taxon>
        <taxon>Poales</taxon>
        <taxon>Poaceae</taxon>
        <taxon>BOP clade</taxon>
        <taxon>Oryzoideae</taxon>
        <taxon>Oryzeae</taxon>
        <taxon>Oryzinae</taxon>
        <taxon>Oryza</taxon>
        <taxon>Oryza meyeriana</taxon>
    </lineage>
</organism>
<proteinExistence type="predicted"/>